<dbReference type="SUPFAM" id="SSF81383">
    <property type="entry name" value="F-box domain"/>
    <property type="match status" value="1"/>
</dbReference>
<dbReference type="Gramene" id="TraesCS3A03G1213900.1">
    <property type="protein sequence ID" value="TraesCS3A03G1213900.1.CDS1"/>
    <property type="gene ID" value="TraesCS3A03G1213900"/>
</dbReference>
<dbReference type="InterPro" id="IPR032675">
    <property type="entry name" value="LRR_dom_sf"/>
</dbReference>
<dbReference type="AlphaFoldDB" id="A0A3B6ETA5"/>
<dbReference type="Gramene" id="TraesCAD_scaffold_047973_01G000300.1">
    <property type="protein sequence ID" value="TraesCAD_scaffold_047973_01G000300.1"/>
    <property type="gene ID" value="TraesCAD_scaffold_047973_01G000300"/>
</dbReference>
<dbReference type="Gramene" id="TraesROB_scaffold_051955_01G000300.1">
    <property type="protein sequence ID" value="TraesROB_scaffold_051955_01G000300.1"/>
    <property type="gene ID" value="TraesROB_scaffold_051955_01G000300"/>
</dbReference>
<protein>
    <recommendedName>
        <fullName evidence="1">F-box/LRR-repeat protein 15/At3g58940/PEG3-like LRR domain-containing protein</fullName>
    </recommendedName>
</protein>
<feature type="domain" description="F-box/LRR-repeat protein 15/At3g58940/PEG3-like LRR" evidence="1">
    <location>
        <begin position="133"/>
        <end position="245"/>
    </location>
</feature>
<dbReference type="Gramene" id="TraesCS3A02G515000.1">
    <property type="protein sequence ID" value="TraesCS3A02G515000.1.cds1"/>
    <property type="gene ID" value="TraesCS3A02G515000"/>
</dbReference>
<dbReference type="Pfam" id="PF24758">
    <property type="entry name" value="LRR_At5g56370"/>
    <property type="match status" value="1"/>
</dbReference>
<keyword evidence="3" id="KW-1185">Reference proteome</keyword>
<sequence>MLGQLNLDFEAMRTCKKARAEATSVVSSDRLSSLPPEIKGDILSRLNVEEAVRTSTLLSTWRDAWGNMPEISLREENFTRTKFVTLVDMVLLLHKGTIEEFDISGNKTYHDEFGRWMLMLSRRSPRSVIIKLNSGPRYRIPSYLFSIGSLESLDLQNCIISLPRVFQGFKSLTDLNLENFSSTDMDIQTLISSCPVLTDLILTSVEGICCLNIQAPKLEFLNVEGEFEDIKLDAPNLEVAIFSLDHKAKAYQSVPIAHDKGYWEA</sequence>
<dbReference type="InterPro" id="IPR055411">
    <property type="entry name" value="LRR_FXL15/At3g58940/PEG3-like"/>
</dbReference>
<reference evidence="2" key="1">
    <citation type="submission" date="2018-08" db="EMBL/GenBank/DDBJ databases">
        <authorList>
            <person name="Rossello M."/>
        </authorList>
    </citation>
    <scope>NUCLEOTIDE SEQUENCE [LARGE SCALE GENOMIC DNA]</scope>
    <source>
        <strain evidence="2">cv. Chinese Spring</strain>
    </source>
</reference>
<dbReference type="Gramene" id="TraesRN3A0101244700.1">
    <property type="protein sequence ID" value="TraesRN3A0101244700.1"/>
    <property type="gene ID" value="TraesRN3A0101244700"/>
</dbReference>
<dbReference type="SUPFAM" id="SSF52047">
    <property type="entry name" value="RNI-like"/>
    <property type="match status" value="1"/>
</dbReference>
<organism evidence="2">
    <name type="scientific">Triticum aestivum</name>
    <name type="common">Wheat</name>
    <dbReference type="NCBI Taxonomy" id="4565"/>
    <lineage>
        <taxon>Eukaryota</taxon>
        <taxon>Viridiplantae</taxon>
        <taxon>Streptophyta</taxon>
        <taxon>Embryophyta</taxon>
        <taxon>Tracheophyta</taxon>
        <taxon>Spermatophyta</taxon>
        <taxon>Magnoliopsida</taxon>
        <taxon>Liliopsida</taxon>
        <taxon>Poales</taxon>
        <taxon>Poaceae</taxon>
        <taxon>BOP clade</taxon>
        <taxon>Pooideae</taxon>
        <taxon>Triticodae</taxon>
        <taxon>Triticeae</taxon>
        <taxon>Triticinae</taxon>
        <taxon>Triticum</taxon>
    </lineage>
</organism>
<dbReference type="OrthoDB" id="627702at2759"/>
<dbReference type="STRING" id="4565.A0A3B6ETA5"/>
<dbReference type="EnsemblPlants" id="TraesCS3A02G515000.1">
    <property type="protein sequence ID" value="TraesCS3A02G515000.1.cds1"/>
    <property type="gene ID" value="TraesCS3A02G515000"/>
</dbReference>
<evidence type="ECO:0000259" key="1">
    <source>
        <dbReference type="Pfam" id="PF24758"/>
    </source>
</evidence>
<dbReference type="PANTHER" id="PTHR31639:SF232">
    <property type="entry name" value="F-BOX DOMAIN-CONTAINING PROTEIN"/>
    <property type="match status" value="1"/>
</dbReference>
<evidence type="ECO:0000313" key="3">
    <source>
        <dbReference type="Proteomes" id="UP000019116"/>
    </source>
</evidence>
<accession>A0A3B6ETA5</accession>
<evidence type="ECO:0000313" key="2">
    <source>
        <dbReference type="EnsemblPlants" id="TraesCS3A02G515000.1.cds1"/>
    </source>
</evidence>
<dbReference type="OMA" id="NIFETEM"/>
<dbReference type="InterPro" id="IPR036047">
    <property type="entry name" value="F-box-like_dom_sf"/>
</dbReference>
<reference evidence="2" key="2">
    <citation type="submission" date="2018-10" db="UniProtKB">
        <authorList>
            <consortium name="EnsemblPlants"/>
        </authorList>
    </citation>
    <scope>IDENTIFICATION</scope>
</reference>
<dbReference type="Proteomes" id="UP000019116">
    <property type="component" value="Chromosome 3A"/>
</dbReference>
<dbReference type="Gene3D" id="3.80.10.10">
    <property type="entry name" value="Ribonuclease Inhibitor"/>
    <property type="match status" value="1"/>
</dbReference>
<dbReference type="Gramene" id="TraesCLE_scaffold_044720_01G000300.1">
    <property type="protein sequence ID" value="TraesCLE_scaffold_044720_01G000300.1"/>
    <property type="gene ID" value="TraesCLE_scaffold_044720_01G000300"/>
</dbReference>
<name>A0A3B6ETA5_WHEAT</name>
<proteinExistence type="predicted"/>
<dbReference type="PANTHER" id="PTHR31639">
    <property type="entry name" value="F-BOX PROTEIN-LIKE"/>
    <property type="match status" value="1"/>
</dbReference>